<dbReference type="GO" id="GO:0015385">
    <property type="term" value="F:sodium:proton antiporter activity"/>
    <property type="evidence" value="ECO:0007669"/>
    <property type="project" value="TreeGrafter"/>
</dbReference>
<dbReference type="InterPro" id="IPR004670">
    <property type="entry name" value="NhaA"/>
</dbReference>
<keyword evidence="7" id="KW-1185">Reference proteome</keyword>
<sequence length="84" mass="8830">MPLFALPNARLHLDAGIFDAVKTPVNTGVLSGLVPGKCVGFFGFTRMVIRLGIATLPVGGREVYIFGVALLAGIGLQCLCSIQR</sequence>
<dbReference type="GO" id="GO:0006885">
    <property type="term" value="P:regulation of pH"/>
    <property type="evidence" value="ECO:0007669"/>
    <property type="project" value="InterPro"/>
</dbReference>
<organism evidence="6 7">
    <name type="scientific">Dawidia cretensis</name>
    <dbReference type="NCBI Taxonomy" id="2782350"/>
    <lineage>
        <taxon>Bacteria</taxon>
        <taxon>Pseudomonadati</taxon>
        <taxon>Bacteroidota</taxon>
        <taxon>Cytophagia</taxon>
        <taxon>Cytophagales</taxon>
        <taxon>Chryseotaleaceae</taxon>
        <taxon>Dawidia</taxon>
    </lineage>
</organism>
<evidence type="ECO:0000313" key="6">
    <source>
        <dbReference type="EMBL" id="MBT1707393.1"/>
    </source>
</evidence>
<evidence type="ECO:0000256" key="2">
    <source>
        <dbReference type="ARBA" id="ARBA00022475"/>
    </source>
</evidence>
<comment type="subcellular location">
    <subcellularLocation>
        <location evidence="1">Cell inner membrane</location>
        <topology evidence="1">Multi-pass membrane protein</topology>
    </subcellularLocation>
</comment>
<name>A0AAP2DTY0_9BACT</name>
<gene>
    <name evidence="6" type="ORF">KK062_04125</name>
</gene>
<comment type="caution">
    <text evidence="6">The sequence shown here is derived from an EMBL/GenBank/DDBJ whole genome shotgun (WGS) entry which is preliminary data.</text>
</comment>
<dbReference type="Proteomes" id="UP001319080">
    <property type="component" value="Unassembled WGS sequence"/>
</dbReference>
<keyword evidence="5" id="KW-0472">Membrane</keyword>
<keyword evidence="3" id="KW-0812">Transmembrane</keyword>
<evidence type="ECO:0000256" key="4">
    <source>
        <dbReference type="ARBA" id="ARBA00022989"/>
    </source>
</evidence>
<evidence type="ECO:0000256" key="5">
    <source>
        <dbReference type="ARBA" id="ARBA00023136"/>
    </source>
</evidence>
<dbReference type="EMBL" id="JAHESE010000002">
    <property type="protein sequence ID" value="MBT1707393.1"/>
    <property type="molecule type" value="Genomic_DNA"/>
</dbReference>
<reference evidence="6 7" key="1">
    <citation type="submission" date="2021-05" db="EMBL/GenBank/DDBJ databases">
        <title>A Polyphasic approach of four new species of the genus Ohtaekwangia: Ohtaekwangia histidinii sp. nov., Ohtaekwangia cretensis sp. nov., Ohtaekwangia indiensis sp. nov., Ohtaekwangia reichenbachii sp. nov. from diverse environment.</title>
        <authorList>
            <person name="Octaviana S."/>
        </authorList>
    </citation>
    <scope>NUCLEOTIDE SEQUENCE [LARGE SCALE GENOMIC DNA]</scope>
    <source>
        <strain evidence="6 7">PWU5</strain>
    </source>
</reference>
<dbReference type="Gene3D" id="1.20.1530.10">
    <property type="entry name" value="Na+/H+ antiporter like domain"/>
    <property type="match status" value="1"/>
</dbReference>
<evidence type="ECO:0000256" key="3">
    <source>
        <dbReference type="ARBA" id="ARBA00022692"/>
    </source>
</evidence>
<protein>
    <submittedName>
        <fullName evidence="6">Na+/H+ antiporter NhaA</fullName>
    </submittedName>
</protein>
<dbReference type="InterPro" id="IPR023171">
    <property type="entry name" value="Na/H_antiporter_dom_sf"/>
</dbReference>
<proteinExistence type="predicted"/>
<dbReference type="PANTHER" id="PTHR30341:SF0">
    <property type="entry name" value="NA(+)_H(+) ANTIPORTER NHAA"/>
    <property type="match status" value="1"/>
</dbReference>
<keyword evidence="4" id="KW-1133">Transmembrane helix</keyword>
<keyword evidence="2" id="KW-1003">Cell membrane</keyword>
<accession>A0AAP2DTY0</accession>
<evidence type="ECO:0000256" key="1">
    <source>
        <dbReference type="ARBA" id="ARBA00004429"/>
    </source>
</evidence>
<dbReference type="AlphaFoldDB" id="A0AAP2DTY0"/>
<dbReference type="Pfam" id="PF06965">
    <property type="entry name" value="Na_H_antiport_1"/>
    <property type="match status" value="1"/>
</dbReference>
<dbReference type="PANTHER" id="PTHR30341">
    <property type="entry name" value="SODIUM ION/PROTON ANTIPORTER NHAA-RELATED"/>
    <property type="match status" value="1"/>
</dbReference>
<dbReference type="GO" id="GO:0005886">
    <property type="term" value="C:plasma membrane"/>
    <property type="evidence" value="ECO:0007669"/>
    <property type="project" value="UniProtKB-SubCell"/>
</dbReference>
<evidence type="ECO:0000313" key="7">
    <source>
        <dbReference type="Proteomes" id="UP001319080"/>
    </source>
</evidence>